<proteinExistence type="predicted"/>
<gene>
    <name evidence="2" type="ORF">CEUR00632_LOCUS18109</name>
</gene>
<keyword evidence="1" id="KW-0812">Transmembrane</keyword>
<keyword evidence="1" id="KW-0472">Membrane</keyword>
<dbReference type="EMBL" id="HBEC01038985">
    <property type="protein sequence ID" value="CAD8305483.1"/>
    <property type="molecule type" value="Transcribed_RNA"/>
</dbReference>
<reference evidence="2" key="1">
    <citation type="submission" date="2021-01" db="EMBL/GenBank/DDBJ databases">
        <authorList>
            <person name="Corre E."/>
            <person name="Pelletier E."/>
            <person name="Niang G."/>
            <person name="Scheremetjew M."/>
            <person name="Finn R."/>
            <person name="Kale V."/>
            <person name="Holt S."/>
            <person name="Cochrane G."/>
            <person name="Meng A."/>
            <person name="Brown T."/>
            <person name="Cohen L."/>
        </authorList>
    </citation>
    <scope>NUCLEOTIDE SEQUENCE</scope>
    <source>
        <strain evidence="2">CCMP219</strain>
    </source>
</reference>
<accession>A0A7R9Z613</accession>
<protein>
    <submittedName>
        <fullName evidence="2">Uncharacterized protein</fullName>
    </submittedName>
</protein>
<feature type="transmembrane region" description="Helical" evidence="1">
    <location>
        <begin position="12"/>
        <end position="39"/>
    </location>
</feature>
<evidence type="ECO:0000256" key="1">
    <source>
        <dbReference type="SAM" id="Phobius"/>
    </source>
</evidence>
<sequence length="409" mass="45124">MRQQAKKTLVDRCLPVLAFLSAALLFVGLINLGCVLWAYHATVVLPPATLMRLATKFQFSMAPVMNAPSAADLPGVSAYVCKPPCFYWNPSVITVKGHSFLAVRESTKSHCGGANIIRTAGVLLFRPAYNSVLIGKVNSFQHGMTSVELTARVANGILKGDGPAHFGFEDPRWMVHGNEVYLLLTREMNTHPTMFIVHVREMEPAVVLDPPVQMISVHGAGMPEKNWMHIPYLEPDSDRLLFVSSLDPLEVVSADPSTGKCELVETHEKTGRQYWGSRLSGSSPFISSEGVLTAQDEEAVFIGLSHSKKMHEVYGDGLATYVTYFTRIARRRDGTWRLIVSDPFNLPLDESKKTMRINYPTTISESPDHPDAFIISIGEMDCTSHAVKVEKQGVLDVVNGLMLQRLAAL</sequence>
<evidence type="ECO:0000313" key="2">
    <source>
        <dbReference type="EMBL" id="CAD8305483.1"/>
    </source>
</evidence>
<organism evidence="2">
    <name type="scientific">Chlamydomonas euryale</name>
    <dbReference type="NCBI Taxonomy" id="1486919"/>
    <lineage>
        <taxon>Eukaryota</taxon>
        <taxon>Viridiplantae</taxon>
        <taxon>Chlorophyta</taxon>
        <taxon>core chlorophytes</taxon>
        <taxon>Chlorophyceae</taxon>
        <taxon>CS clade</taxon>
        <taxon>Chlamydomonadales</taxon>
        <taxon>Chlamydomonadaceae</taxon>
        <taxon>Chlamydomonas</taxon>
    </lineage>
</organism>
<dbReference type="AlphaFoldDB" id="A0A7R9Z613"/>
<keyword evidence="1" id="KW-1133">Transmembrane helix</keyword>
<name>A0A7R9Z613_9CHLO</name>